<feature type="compositionally biased region" description="Basic and acidic residues" evidence="1">
    <location>
        <begin position="240"/>
        <end position="253"/>
    </location>
</feature>
<organism evidence="2 3">
    <name type="scientific">Anthostomella pinea</name>
    <dbReference type="NCBI Taxonomy" id="933095"/>
    <lineage>
        <taxon>Eukaryota</taxon>
        <taxon>Fungi</taxon>
        <taxon>Dikarya</taxon>
        <taxon>Ascomycota</taxon>
        <taxon>Pezizomycotina</taxon>
        <taxon>Sordariomycetes</taxon>
        <taxon>Xylariomycetidae</taxon>
        <taxon>Xylariales</taxon>
        <taxon>Xylariaceae</taxon>
        <taxon>Anthostomella</taxon>
    </lineage>
</organism>
<gene>
    <name evidence="2" type="ORF">KHLLAP_LOCUS8625</name>
</gene>
<dbReference type="GO" id="GO:0006635">
    <property type="term" value="P:fatty acid beta-oxidation"/>
    <property type="evidence" value="ECO:0007669"/>
    <property type="project" value="TreeGrafter"/>
</dbReference>
<evidence type="ECO:0000313" key="2">
    <source>
        <dbReference type="EMBL" id="CAJ2508157.1"/>
    </source>
</evidence>
<dbReference type="Pfam" id="PF00378">
    <property type="entry name" value="ECH_1"/>
    <property type="match status" value="1"/>
</dbReference>
<dbReference type="EMBL" id="CAUWAG010000010">
    <property type="protein sequence ID" value="CAJ2508157.1"/>
    <property type="molecule type" value="Genomic_DNA"/>
</dbReference>
<dbReference type="GO" id="GO:0004165">
    <property type="term" value="F:delta(3)-delta(2)-enoyl-CoA isomerase activity"/>
    <property type="evidence" value="ECO:0007669"/>
    <property type="project" value="TreeGrafter"/>
</dbReference>
<protein>
    <submittedName>
        <fullName evidence="2">Uu.00g093430.m01.CDS01</fullName>
    </submittedName>
</protein>
<sequence length="276" mass="30165">MASNNELFTIPIPALQSHVGGSIVCTSPAPQVYVLTWSSPPDNRVTPAFCTALMTALDAIEFAYPPGVVVTTSAIAKFYSNGLDLSLAVATPGFWEECLYPLWRRFLTYPMPTVALLNGHAFAGGLMLAMHHDYRVFTGVRGYVCVNELEFGAPLLPAMSAIFRLKLSARRYRDLVLEARRFDAANALEAGIVDAVGGLDEALKLVADRGLIKKGKTGVYGIMKAEMYREQVALLDARGKDAADPDAIRDAEKRRKGRGAKWVREWKKSQGGKAKL</sequence>
<dbReference type="PANTHER" id="PTHR11941">
    <property type="entry name" value="ENOYL-COA HYDRATASE-RELATED"/>
    <property type="match status" value="1"/>
</dbReference>
<feature type="region of interest" description="Disordered" evidence="1">
    <location>
        <begin position="240"/>
        <end position="276"/>
    </location>
</feature>
<comment type="caution">
    <text evidence="2">The sequence shown here is derived from an EMBL/GenBank/DDBJ whole genome shotgun (WGS) entry which is preliminary data.</text>
</comment>
<dbReference type="GO" id="GO:0005777">
    <property type="term" value="C:peroxisome"/>
    <property type="evidence" value="ECO:0007669"/>
    <property type="project" value="TreeGrafter"/>
</dbReference>
<dbReference type="Proteomes" id="UP001295740">
    <property type="component" value="Unassembled WGS sequence"/>
</dbReference>
<accession>A0AAI8VP56</accession>
<dbReference type="InterPro" id="IPR001753">
    <property type="entry name" value="Enoyl-CoA_hydra/iso"/>
</dbReference>
<dbReference type="Gene3D" id="3.90.226.10">
    <property type="entry name" value="2-enoyl-CoA Hydratase, Chain A, domain 1"/>
    <property type="match status" value="1"/>
</dbReference>
<dbReference type="CDD" id="cd06558">
    <property type="entry name" value="crotonase-like"/>
    <property type="match status" value="1"/>
</dbReference>
<keyword evidence="3" id="KW-1185">Reference proteome</keyword>
<evidence type="ECO:0000256" key="1">
    <source>
        <dbReference type="SAM" id="MobiDB-lite"/>
    </source>
</evidence>
<reference evidence="2" key="1">
    <citation type="submission" date="2023-10" db="EMBL/GenBank/DDBJ databases">
        <authorList>
            <person name="Hackl T."/>
        </authorList>
    </citation>
    <scope>NUCLEOTIDE SEQUENCE</scope>
</reference>
<dbReference type="AlphaFoldDB" id="A0AAI8VP56"/>
<evidence type="ECO:0000313" key="3">
    <source>
        <dbReference type="Proteomes" id="UP001295740"/>
    </source>
</evidence>
<dbReference type="SUPFAM" id="SSF52096">
    <property type="entry name" value="ClpP/crotonase"/>
    <property type="match status" value="1"/>
</dbReference>
<proteinExistence type="predicted"/>
<dbReference type="PANTHER" id="PTHR11941:SF75">
    <property type="entry name" value="ENOYL-COA HYDRATASE_ISOMERASE FAMILY PROTEIN"/>
    <property type="match status" value="1"/>
</dbReference>
<dbReference type="InterPro" id="IPR029045">
    <property type="entry name" value="ClpP/crotonase-like_dom_sf"/>
</dbReference>
<name>A0AAI8VP56_9PEZI</name>